<name>A0A1I4R284_9EURY</name>
<dbReference type="InterPro" id="IPR000700">
    <property type="entry name" value="PAS-assoc_C"/>
</dbReference>
<dbReference type="InterPro" id="IPR013655">
    <property type="entry name" value="PAS_fold_3"/>
</dbReference>
<gene>
    <name evidence="8" type="ORF">SAMN04488696_1309</name>
</gene>
<keyword evidence="3" id="KW-0597">Phosphoprotein</keyword>
<evidence type="ECO:0000313" key="8">
    <source>
        <dbReference type="EMBL" id="SFM46050.1"/>
    </source>
</evidence>
<dbReference type="Pfam" id="PF08447">
    <property type="entry name" value="PAS_3"/>
    <property type="match status" value="1"/>
</dbReference>
<dbReference type="InterPro" id="IPR052162">
    <property type="entry name" value="Sensor_kinase/Photoreceptor"/>
</dbReference>
<keyword evidence="4" id="KW-0808">Transferase</keyword>
<dbReference type="PANTHER" id="PTHR43304:SF1">
    <property type="entry name" value="PAC DOMAIN-CONTAINING PROTEIN"/>
    <property type="match status" value="1"/>
</dbReference>
<dbReference type="STRING" id="487685.SAMN04488696_1309"/>
<evidence type="ECO:0000256" key="3">
    <source>
        <dbReference type="ARBA" id="ARBA00022553"/>
    </source>
</evidence>
<keyword evidence="5" id="KW-0418">Kinase</keyword>
<dbReference type="PANTHER" id="PTHR43304">
    <property type="entry name" value="PHYTOCHROME-LIKE PROTEIN CPH1"/>
    <property type="match status" value="1"/>
</dbReference>
<evidence type="ECO:0000256" key="5">
    <source>
        <dbReference type="ARBA" id="ARBA00022777"/>
    </source>
</evidence>
<dbReference type="Gene3D" id="3.30.450.20">
    <property type="entry name" value="PAS domain"/>
    <property type="match status" value="1"/>
</dbReference>
<protein>
    <recommendedName>
        <fullName evidence="2">histidine kinase</fullName>
        <ecNumber evidence="2">2.7.13.3</ecNumber>
    </recommendedName>
</protein>
<organism evidence="8 9">
    <name type="scientific">Methanolobus profundi</name>
    <dbReference type="NCBI Taxonomy" id="487685"/>
    <lineage>
        <taxon>Archaea</taxon>
        <taxon>Methanobacteriati</taxon>
        <taxon>Methanobacteriota</taxon>
        <taxon>Stenosarchaea group</taxon>
        <taxon>Methanomicrobia</taxon>
        <taxon>Methanosarcinales</taxon>
        <taxon>Methanosarcinaceae</taxon>
        <taxon>Methanolobus</taxon>
    </lineage>
</organism>
<dbReference type="GO" id="GO:0004673">
    <property type="term" value="F:protein histidine kinase activity"/>
    <property type="evidence" value="ECO:0007669"/>
    <property type="project" value="UniProtKB-EC"/>
</dbReference>
<dbReference type="EMBL" id="FOUJ01000002">
    <property type="protein sequence ID" value="SFM46050.1"/>
    <property type="molecule type" value="Genomic_DNA"/>
</dbReference>
<evidence type="ECO:0000256" key="2">
    <source>
        <dbReference type="ARBA" id="ARBA00012438"/>
    </source>
</evidence>
<dbReference type="RefSeq" id="WP_091934989.1">
    <property type="nucleotide sequence ID" value="NZ_FOUJ01000002.1"/>
</dbReference>
<evidence type="ECO:0000256" key="6">
    <source>
        <dbReference type="SAM" id="MobiDB-lite"/>
    </source>
</evidence>
<dbReference type="SUPFAM" id="SSF55785">
    <property type="entry name" value="PYP-like sensor domain (PAS domain)"/>
    <property type="match status" value="1"/>
</dbReference>
<accession>A0A1I4R284</accession>
<feature type="compositionally biased region" description="Polar residues" evidence="6">
    <location>
        <begin position="1"/>
        <end position="13"/>
    </location>
</feature>
<feature type="domain" description="PAC" evidence="7">
    <location>
        <begin position="122"/>
        <end position="166"/>
    </location>
</feature>
<dbReference type="InterPro" id="IPR000014">
    <property type="entry name" value="PAS"/>
</dbReference>
<dbReference type="InterPro" id="IPR035965">
    <property type="entry name" value="PAS-like_dom_sf"/>
</dbReference>
<evidence type="ECO:0000313" key="9">
    <source>
        <dbReference type="Proteomes" id="UP000198535"/>
    </source>
</evidence>
<dbReference type="Proteomes" id="UP000198535">
    <property type="component" value="Unassembled WGS sequence"/>
</dbReference>
<dbReference type="NCBIfam" id="TIGR00229">
    <property type="entry name" value="sensory_box"/>
    <property type="match status" value="1"/>
</dbReference>
<evidence type="ECO:0000256" key="1">
    <source>
        <dbReference type="ARBA" id="ARBA00000085"/>
    </source>
</evidence>
<dbReference type="AlphaFoldDB" id="A0A1I4R284"/>
<reference evidence="9" key="1">
    <citation type="submission" date="2016-10" db="EMBL/GenBank/DDBJ databases">
        <authorList>
            <person name="Varghese N."/>
            <person name="Submissions S."/>
        </authorList>
    </citation>
    <scope>NUCLEOTIDE SEQUENCE [LARGE SCALE GENOMIC DNA]</scope>
    <source>
        <strain evidence="9">Mob M</strain>
    </source>
</reference>
<dbReference type="EC" id="2.7.13.3" evidence="2"/>
<proteinExistence type="predicted"/>
<dbReference type="OrthoDB" id="3369at2157"/>
<sequence>MGQNTGFGKFSNSDSKEDRLGDNTEQGTQECDTRPMDLQKKMELRIKALEGLVNNTGVIAFLRSPAEDAPVEFISKGIEAFGYKVEDFTSGKVTFGDLIHPEDKDRAFLELTENALEGASELKQTYRIRTKKEYVRFVEERTAIMRDDNGKVIFYQGVLEDITDKQ</sequence>
<keyword evidence="9" id="KW-1185">Reference proteome</keyword>
<feature type="region of interest" description="Disordered" evidence="6">
    <location>
        <begin position="1"/>
        <end position="36"/>
    </location>
</feature>
<dbReference type="PROSITE" id="PS50113">
    <property type="entry name" value="PAC"/>
    <property type="match status" value="1"/>
</dbReference>
<comment type="catalytic activity">
    <reaction evidence="1">
        <text>ATP + protein L-histidine = ADP + protein N-phospho-L-histidine.</text>
        <dbReference type="EC" id="2.7.13.3"/>
    </reaction>
</comment>
<dbReference type="CDD" id="cd00130">
    <property type="entry name" value="PAS"/>
    <property type="match status" value="1"/>
</dbReference>
<evidence type="ECO:0000259" key="7">
    <source>
        <dbReference type="PROSITE" id="PS50113"/>
    </source>
</evidence>
<evidence type="ECO:0000256" key="4">
    <source>
        <dbReference type="ARBA" id="ARBA00022679"/>
    </source>
</evidence>